<evidence type="ECO:0000313" key="2">
    <source>
        <dbReference type="EMBL" id="MBN8123986.1"/>
    </source>
</evidence>
<dbReference type="Pfam" id="PF07073">
    <property type="entry name" value="ROF"/>
    <property type="match status" value="1"/>
</dbReference>
<dbReference type="Gene3D" id="2.30.30.400">
    <property type="entry name" value="Rof-like"/>
    <property type="match status" value="1"/>
</dbReference>
<evidence type="ECO:0000313" key="4">
    <source>
        <dbReference type="Proteomes" id="UP000054370"/>
    </source>
</evidence>
<organism evidence="1">
    <name type="scientific">Vibrio vulnificus</name>
    <dbReference type="NCBI Taxonomy" id="672"/>
    <lineage>
        <taxon>Bacteria</taxon>
        <taxon>Pseudomonadati</taxon>
        <taxon>Pseudomonadota</taxon>
        <taxon>Gammaproteobacteria</taxon>
        <taxon>Vibrionales</taxon>
        <taxon>Vibrionaceae</taxon>
        <taxon>Vibrio</taxon>
    </lineage>
</organism>
<dbReference type="OrthoDB" id="5344363at2"/>
<evidence type="ECO:0000313" key="3">
    <source>
        <dbReference type="EMBL" id="PNM78324.1"/>
    </source>
</evidence>
<proteinExistence type="predicted"/>
<comment type="caution">
    <text evidence="1">The sequence shown here is derived from an EMBL/GenBank/DDBJ whole genome shotgun (WGS) entry which is preliminary data.</text>
</comment>
<reference evidence="1" key="2">
    <citation type="journal article" date="2018" name="Genome Biol.">
        <title>SKESA: strategic k-mer extension for scrupulous assemblies.</title>
        <authorList>
            <person name="Souvorov A."/>
            <person name="Agarwala R."/>
            <person name="Lipman D.J."/>
        </authorList>
    </citation>
    <scope>NUCLEOTIDE SEQUENCE</scope>
    <source>
        <strain evidence="1">BCW_3452</strain>
    </source>
</reference>
<dbReference type="EMBL" id="DACRBY010000005">
    <property type="protein sequence ID" value="HAS8539196.1"/>
    <property type="molecule type" value="Genomic_DNA"/>
</dbReference>
<dbReference type="EMBL" id="LOSH02000001">
    <property type="protein sequence ID" value="PNM78324.1"/>
    <property type="molecule type" value="Genomic_DNA"/>
</dbReference>
<accession>A0A2S3SAY0</accession>
<dbReference type="InterPro" id="IPR009778">
    <property type="entry name" value="ROF"/>
</dbReference>
<dbReference type="Proteomes" id="UP000054370">
    <property type="component" value="Unassembled WGS sequence"/>
</dbReference>
<reference evidence="3 4" key="1">
    <citation type="submission" date="2017-12" db="EMBL/GenBank/DDBJ databases">
        <title>FDA dAtabase for Regulatory Grade micrObial Sequences (FDA-ARGOS): Supporting development and validation of Infectious Disease Dx tests.</title>
        <authorList>
            <person name="Hoffmann M."/>
            <person name="Allard M."/>
            <person name="Evans P."/>
            <person name="Brown E."/>
            <person name="Tallon L.J."/>
            <person name="Sadzewicz L."/>
            <person name="Sengamalay N."/>
            <person name="Ott S."/>
            <person name="Godinez A."/>
            <person name="Nagaraj S."/>
            <person name="Vavikolanu K."/>
            <person name="Aluvathingal J."/>
            <person name="Nadendla S."/>
            <person name="Hobson J."/>
            <person name="Sichtig H."/>
        </authorList>
    </citation>
    <scope>NUCLEOTIDE SEQUENCE [LARGE SCALE GENOMIC DNA]</scope>
    <source>
        <strain evidence="4">ATCC 29307</strain>
        <strain evidence="3">FDAARGOS_118</strain>
    </source>
</reference>
<dbReference type="InterPro" id="IPR038626">
    <property type="entry name" value="Rof-like_sf"/>
</dbReference>
<dbReference type="Proteomes" id="UP000863257">
    <property type="component" value="Unassembled WGS sequence"/>
</dbReference>
<dbReference type="RefSeq" id="WP_017421456.1">
    <property type="nucleotide sequence ID" value="NZ_JAUHGJ010000001.1"/>
</dbReference>
<dbReference type="Proteomes" id="UP000664056">
    <property type="component" value="Unassembled WGS sequence"/>
</dbReference>
<sequence length="101" mass="11336">MADRTRSPTSTDQPFRGNSMISCNQYDYLEIACLYRIGVCLTLKDGSEISGVPVNTGFNEHKQECLEVETGGDALWVPTDMILTMQALTENPHFSKIEFEQ</sequence>
<name>A0A2S3SAY0_VIBVL</name>
<keyword evidence="4" id="KW-1185">Reference proteome</keyword>
<gene>
    <name evidence="3" type="ORF">AL548_007080</name>
    <name evidence="1" type="ORF">I7730_05280</name>
    <name evidence="2" type="ORF">J0J18_19765</name>
</gene>
<dbReference type="InterPro" id="IPR023534">
    <property type="entry name" value="Rof/RNase_P-like"/>
</dbReference>
<reference evidence="2" key="4">
    <citation type="submission" date="2021-03" db="EMBL/GenBank/DDBJ databases">
        <title>Study of the foodborne Vibrio vulnificus isolates from China.</title>
        <authorList>
            <person name="Zheng Z."/>
            <person name="Ye L."/>
        </authorList>
    </citation>
    <scope>NUCLEOTIDE SEQUENCE</scope>
    <source>
        <strain evidence="2">Vv1582</strain>
    </source>
</reference>
<dbReference type="EMBL" id="JAFKOQ010000020">
    <property type="protein sequence ID" value="MBN8123986.1"/>
    <property type="molecule type" value="Genomic_DNA"/>
</dbReference>
<dbReference type="SUPFAM" id="SSF101744">
    <property type="entry name" value="Rof/RNase P subunit-like"/>
    <property type="match status" value="1"/>
</dbReference>
<reference evidence="1" key="3">
    <citation type="submission" date="2019-01" db="EMBL/GenBank/DDBJ databases">
        <authorList>
            <consortium name="NCBI Pathogen Detection Project"/>
        </authorList>
    </citation>
    <scope>NUCLEOTIDE SEQUENCE</scope>
    <source>
        <strain evidence="1">BCW_3452</strain>
    </source>
</reference>
<protein>
    <submittedName>
        <fullName evidence="2">Rho-binding antiterminator</fullName>
    </submittedName>
    <submittedName>
        <fullName evidence="1">Transcriptional antiterminator</fullName>
    </submittedName>
</protein>
<dbReference type="AlphaFoldDB" id="A0A2S3SAY0"/>
<evidence type="ECO:0000313" key="1">
    <source>
        <dbReference type="EMBL" id="HAS8539196.1"/>
    </source>
</evidence>